<proteinExistence type="predicted"/>
<sequence>MKKIMIVLLIFISQVCLAQTFQETITKELSFETKNSSNALVVANINGSIKVMGYAGDKIIVVMDKTITAKTEARIEKGKKVSLGIIDRSDSLILFVDGLCQRFDKASDRGHFKAGWGYQWNCENCSDEFDHQTNFTIKVPFDTHVSVATINKGNVVIENVKGVVSADNVNGSIRLENLEREAAASTINGDLDVTYATNPKNPCRFYSLNGDINALFRKGLAANLSFESFNGDFYTNIDRIQKLPAKLEQEQYKEGMKYKIGGDHYQVGAGGSLLDFETFNGNVYLKENTN</sequence>
<dbReference type="EMBL" id="QMFY01000003">
    <property type="protein sequence ID" value="RAW01795.1"/>
    <property type="molecule type" value="Genomic_DNA"/>
</dbReference>
<feature type="chain" id="PRO_5016784353" description="Adhesin domain-containing protein" evidence="1">
    <location>
        <begin position="19"/>
        <end position="290"/>
    </location>
</feature>
<evidence type="ECO:0000256" key="1">
    <source>
        <dbReference type="SAM" id="SignalP"/>
    </source>
</evidence>
<name>A0A364Y6D9_9BACT</name>
<keyword evidence="3" id="KW-1185">Reference proteome</keyword>
<gene>
    <name evidence="2" type="ORF">DQQ10_09115</name>
</gene>
<evidence type="ECO:0000313" key="2">
    <source>
        <dbReference type="EMBL" id="RAW01795.1"/>
    </source>
</evidence>
<protein>
    <recommendedName>
        <fullName evidence="4">Adhesin domain-containing protein</fullName>
    </recommendedName>
</protein>
<dbReference type="AlphaFoldDB" id="A0A364Y6D9"/>
<dbReference type="Proteomes" id="UP000251889">
    <property type="component" value="Unassembled WGS sequence"/>
</dbReference>
<organism evidence="2 3">
    <name type="scientific">Pseudochryseolinea flava</name>
    <dbReference type="NCBI Taxonomy" id="2059302"/>
    <lineage>
        <taxon>Bacteria</taxon>
        <taxon>Pseudomonadati</taxon>
        <taxon>Bacteroidota</taxon>
        <taxon>Cytophagia</taxon>
        <taxon>Cytophagales</taxon>
        <taxon>Fulvivirgaceae</taxon>
        <taxon>Pseudochryseolinea</taxon>
    </lineage>
</organism>
<accession>A0A364Y6D9</accession>
<evidence type="ECO:0008006" key="4">
    <source>
        <dbReference type="Google" id="ProtNLM"/>
    </source>
</evidence>
<comment type="caution">
    <text evidence="2">The sequence shown here is derived from an EMBL/GenBank/DDBJ whole genome shotgun (WGS) entry which is preliminary data.</text>
</comment>
<reference evidence="2 3" key="1">
    <citation type="submission" date="2018-06" db="EMBL/GenBank/DDBJ databases">
        <title>Chryseolinea flavus sp. nov., a member of the phylum Bacteroidetes isolated from soil.</title>
        <authorList>
            <person name="Li Y."/>
            <person name="Wang J."/>
        </authorList>
    </citation>
    <scope>NUCLEOTIDE SEQUENCE [LARGE SCALE GENOMIC DNA]</scope>
    <source>
        <strain evidence="2 3">SDU1-6</strain>
    </source>
</reference>
<dbReference type="OrthoDB" id="937739at2"/>
<evidence type="ECO:0000313" key="3">
    <source>
        <dbReference type="Proteomes" id="UP000251889"/>
    </source>
</evidence>
<keyword evidence="1" id="KW-0732">Signal</keyword>
<feature type="signal peptide" evidence="1">
    <location>
        <begin position="1"/>
        <end position="18"/>
    </location>
</feature>
<dbReference type="RefSeq" id="WP_112746535.1">
    <property type="nucleotide sequence ID" value="NZ_QMFY01000003.1"/>
</dbReference>